<evidence type="ECO:0000313" key="5">
    <source>
        <dbReference type="EMBL" id="BAS28050.1"/>
    </source>
</evidence>
<dbReference type="InterPro" id="IPR036849">
    <property type="entry name" value="Enolase-like_C_sf"/>
</dbReference>
<keyword evidence="2" id="KW-0479">Metal-binding</keyword>
<dbReference type="SUPFAM" id="SSF54826">
    <property type="entry name" value="Enolase N-terminal domain-like"/>
    <property type="match status" value="1"/>
</dbReference>
<dbReference type="STRING" id="1555112.LIP_2209"/>
<dbReference type="GO" id="GO:0016836">
    <property type="term" value="F:hydro-lyase activity"/>
    <property type="evidence" value="ECO:0007669"/>
    <property type="project" value="TreeGrafter"/>
</dbReference>
<evidence type="ECO:0000259" key="4">
    <source>
        <dbReference type="SMART" id="SM00922"/>
    </source>
</evidence>
<keyword evidence="6" id="KW-1185">Reference proteome</keyword>
<reference evidence="6" key="2">
    <citation type="journal article" date="2016" name="Int. J. Syst. Evol. Microbiol.">
        <title>Complete genome sequence and cell structure of Limnochorda pilosa, a Gram-negative spore-former within the phylum Firmicutes.</title>
        <authorList>
            <person name="Watanabe M."/>
            <person name="Kojima H."/>
            <person name="Fukui M."/>
        </authorList>
    </citation>
    <scope>NUCLEOTIDE SEQUENCE [LARGE SCALE GENOMIC DNA]</scope>
    <source>
        <strain evidence="6">HC45</strain>
    </source>
</reference>
<dbReference type="RefSeq" id="WP_068137809.1">
    <property type="nucleotide sequence ID" value="NZ_AP014924.1"/>
</dbReference>
<dbReference type="Proteomes" id="UP000065807">
    <property type="component" value="Chromosome"/>
</dbReference>
<dbReference type="GO" id="GO:0016052">
    <property type="term" value="P:carbohydrate catabolic process"/>
    <property type="evidence" value="ECO:0007669"/>
    <property type="project" value="TreeGrafter"/>
</dbReference>
<dbReference type="CDD" id="cd03316">
    <property type="entry name" value="MR_like"/>
    <property type="match status" value="1"/>
</dbReference>
<dbReference type="SUPFAM" id="SSF51604">
    <property type="entry name" value="Enolase C-terminal domain-like"/>
    <property type="match status" value="1"/>
</dbReference>
<feature type="domain" description="Mandelate racemase/muconate lactonizing enzyme C-terminal" evidence="4">
    <location>
        <begin position="146"/>
        <end position="248"/>
    </location>
</feature>
<dbReference type="Gene3D" id="3.30.390.10">
    <property type="entry name" value="Enolase-like, N-terminal domain"/>
    <property type="match status" value="1"/>
</dbReference>
<name>A0A0K2SLR9_LIMPI</name>
<dbReference type="OrthoDB" id="9775391at2"/>
<evidence type="ECO:0000313" key="6">
    <source>
        <dbReference type="Proteomes" id="UP000065807"/>
    </source>
</evidence>
<dbReference type="GO" id="GO:0000287">
    <property type="term" value="F:magnesium ion binding"/>
    <property type="evidence" value="ECO:0007669"/>
    <property type="project" value="TreeGrafter"/>
</dbReference>
<dbReference type="SMART" id="SM00922">
    <property type="entry name" value="MR_MLE"/>
    <property type="match status" value="1"/>
</dbReference>
<protein>
    <submittedName>
        <fullName evidence="5">Mandelate racemase/muconate lactonizing protein</fullName>
    </submittedName>
</protein>
<dbReference type="Gene3D" id="3.20.20.120">
    <property type="entry name" value="Enolase-like C-terminal domain"/>
    <property type="match status" value="1"/>
</dbReference>
<dbReference type="InterPro" id="IPR046945">
    <property type="entry name" value="RHMD-like"/>
</dbReference>
<dbReference type="EMBL" id="AP014924">
    <property type="protein sequence ID" value="BAS28050.1"/>
    <property type="molecule type" value="Genomic_DNA"/>
</dbReference>
<comment type="cofactor">
    <cofactor evidence="1">
        <name>Mg(2+)</name>
        <dbReference type="ChEBI" id="CHEBI:18420"/>
    </cofactor>
</comment>
<dbReference type="AlphaFoldDB" id="A0A0K2SLR9"/>
<evidence type="ECO:0000256" key="3">
    <source>
        <dbReference type="ARBA" id="ARBA00022842"/>
    </source>
</evidence>
<proteinExistence type="predicted"/>
<dbReference type="InterPro" id="IPR029065">
    <property type="entry name" value="Enolase_C-like"/>
</dbReference>
<evidence type="ECO:0000256" key="2">
    <source>
        <dbReference type="ARBA" id="ARBA00022723"/>
    </source>
</evidence>
<dbReference type="PANTHER" id="PTHR13794:SF58">
    <property type="entry name" value="MITOCHONDRIAL ENOLASE SUPERFAMILY MEMBER 1"/>
    <property type="match status" value="1"/>
</dbReference>
<keyword evidence="3" id="KW-0460">Magnesium</keyword>
<accession>A0A0K2SLR9</accession>
<dbReference type="SFLD" id="SFLDS00001">
    <property type="entry name" value="Enolase"/>
    <property type="match status" value="1"/>
</dbReference>
<dbReference type="Pfam" id="PF13378">
    <property type="entry name" value="MR_MLE_C"/>
    <property type="match status" value="1"/>
</dbReference>
<sequence length="268" mass="29041">MRIVDCKVIFLSYEYTEAERWTWSGGVAHGQTACLVQVQTDAGLSGLGEINPGPQAPRVAEAAVDALKAFIVGEEPWNISSLWARMYKGSIVWGRRGVAVSVMGGVEMALWDLVGKALGRPVYELLGGKVRRSIRAYASGGVNFAKGQLEDELRSYVDRGFTAVKVRIGAPTLDANLRVAERARSAIGDAVDLLLDAGQGYVARPWSVPEAVRVARALERYAPFWLEEPYLTDEPEGYAAIRRESSIPIAGGENGAQIHTQILSGHDA</sequence>
<dbReference type="InterPro" id="IPR029017">
    <property type="entry name" value="Enolase-like_N"/>
</dbReference>
<dbReference type="KEGG" id="lpil:LIP_2209"/>
<dbReference type="PANTHER" id="PTHR13794">
    <property type="entry name" value="ENOLASE SUPERFAMILY, MANDELATE RACEMASE"/>
    <property type="match status" value="1"/>
</dbReference>
<organism evidence="5 6">
    <name type="scientific">Limnochorda pilosa</name>
    <dbReference type="NCBI Taxonomy" id="1555112"/>
    <lineage>
        <taxon>Bacteria</taxon>
        <taxon>Bacillati</taxon>
        <taxon>Bacillota</taxon>
        <taxon>Limnochordia</taxon>
        <taxon>Limnochordales</taxon>
        <taxon>Limnochordaceae</taxon>
        <taxon>Limnochorda</taxon>
    </lineage>
</organism>
<evidence type="ECO:0000256" key="1">
    <source>
        <dbReference type="ARBA" id="ARBA00001946"/>
    </source>
</evidence>
<gene>
    <name evidence="5" type="ORF">LIP_2209</name>
</gene>
<dbReference type="Pfam" id="PF02746">
    <property type="entry name" value="MR_MLE_N"/>
    <property type="match status" value="1"/>
</dbReference>
<dbReference type="InterPro" id="IPR013341">
    <property type="entry name" value="Mandelate_racemase_N_dom"/>
</dbReference>
<reference evidence="6" key="1">
    <citation type="submission" date="2015-07" db="EMBL/GenBank/DDBJ databases">
        <title>Complete genome sequence and phylogenetic analysis of Limnochorda pilosa.</title>
        <authorList>
            <person name="Watanabe M."/>
            <person name="Kojima H."/>
            <person name="Fukui M."/>
        </authorList>
    </citation>
    <scope>NUCLEOTIDE SEQUENCE [LARGE SCALE GENOMIC DNA]</scope>
    <source>
        <strain evidence="6">HC45</strain>
    </source>
</reference>
<dbReference type="InterPro" id="IPR013342">
    <property type="entry name" value="Mandelate_racemase_C"/>
</dbReference>